<evidence type="ECO:0000313" key="1">
    <source>
        <dbReference type="EMBL" id="KAJ8624005.1"/>
    </source>
</evidence>
<dbReference type="EMBL" id="CM056819">
    <property type="protein sequence ID" value="KAJ8624005.1"/>
    <property type="molecule type" value="Genomic_DNA"/>
</dbReference>
<gene>
    <name evidence="1" type="ORF">MRB53_032535</name>
</gene>
<dbReference type="Proteomes" id="UP001234297">
    <property type="component" value="Chromosome 11"/>
</dbReference>
<keyword evidence="2" id="KW-1185">Reference proteome</keyword>
<accession>A0ACC2KSN0</accession>
<organism evidence="1 2">
    <name type="scientific">Persea americana</name>
    <name type="common">Avocado</name>
    <dbReference type="NCBI Taxonomy" id="3435"/>
    <lineage>
        <taxon>Eukaryota</taxon>
        <taxon>Viridiplantae</taxon>
        <taxon>Streptophyta</taxon>
        <taxon>Embryophyta</taxon>
        <taxon>Tracheophyta</taxon>
        <taxon>Spermatophyta</taxon>
        <taxon>Magnoliopsida</taxon>
        <taxon>Magnoliidae</taxon>
        <taxon>Laurales</taxon>
        <taxon>Lauraceae</taxon>
        <taxon>Persea</taxon>
    </lineage>
</organism>
<reference evidence="1 2" key="1">
    <citation type="journal article" date="2022" name="Hortic Res">
        <title>A haplotype resolved chromosomal level avocado genome allows analysis of novel avocado genes.</title>
        <authorList>
            <person name="Nath O."/>
            <person name="Fletcher S.J."/>
            <person name="Hayward A."/>
            <person name="Shaw L.M."/>
            <person name="Masouleh A.K."/>
            <person name="Furtado A."/>
            <person name="Henry R.J."/>
            <person name="Mitter N."/>
        </authorList>
    </citation>
    <scope>NUCLEOTIDE SEQUENCE [LARGE SCALE GENOMIC DNA]</scope>
    <source>
        <strain evidence="2">cv. Hass</strain>
    </source>
</reference>
<protein>
    <submittedName>
        <fullName evidence="1">Uncharacterized protein</fullName>
    </submittedName>
</protein>
<sequence length="475" mass="52363">MSEWGRFLNLVKQLCSSSISILHPDPSSSIPSPPHPSNLKSRFRRPILGSYHLEHFVDGSTPVPPKEITAADGKMTPNHAFSAWFERDQTLPSWINATLLDSALPYIVGKDTAKVAWESMEHRYGSLTRSRVIELEKCLQHVKKGSSTMQEYLHQLKVISDQLATCGSPVSEDDLILHTISSFPSVYRPFQTSIRTRSRHDPVSVEELHTLLVCEELSLAEDVTGDTATAFAASKSKSVPPSRPTTIPNQYQCRNNHPSSRQYRSSTIVQTIHLNLPASGNRNREIVPTFPFTMPPPDSSSSSVPYPHAIFGTLHLWLPTHTPAPQIEHLSQVTPTSCATTCINPGANTITLPTLGVTPESSLDRSLAAITNGSTLPHPPSPINQCSDHQSTSPSIMQINPTTSPTHTIKPHAPTSSPIPTPPPPPLPTRIHSMCTRSQLGIFKKKRHGLAQNILFHVHSWLHPSQQNPLVIHRQ</sequence>
<evidence type="ECO:0000313" key="2">
    <source>
        <dbReference type="Proteomes" id="UP001234297"/>
    </source>
</evidence>
<comment type="caution">
    <text evidence="1">The sequence shown here is derived from an EMBL/GenBank/DDBJ whole genome shotgun (WGS) entry which is preliminary data.</text>
</comment>
<name>A0ACC2KSN0_PERAE</name>
<proteinExistence type="predicted"/>